<sequence>MTQRERFLAMAVGGLFVVIAFQWGFNRYRDAIKFRDNRLAGLQNEANTLNEKLLAGAYADRQMGEYMVRSLPSNPERAQSTYQSWLLGTVREAGLRDAGVDPVSDAPVGDLYYRYGFRVSGKTSLDGLVGLLHDFYARDYLHRIRELNFGPSRTGDLNVEMTIDAISLNNAAIDAKIPERDSWRVAKSLDETRQAILNRNFFQPPNQPPVYAGDATLVAVKGEQTDVRLKVDDPEGTDVTYELEGELPEWASFKADSGTFTFDPPADPEDGEESGDASAAPDKEPLQVVVRMTDTGYPRRQIEKTLVVKLENPPPPKEPDPLPPKFDDATQTYLTALVQGRDDWTAWMNVRTRGETLKLQVGDSFEIGSMKGSVKSVSARLVLLEIGGKEYELRPSGKLSEAVALESPEQPKETDAAAEDGSEESGETPAADEDGESDSEEVVMEAGEAPSPQPVDEAAAKDESETAEETATEAPASSSEQTETPSEEPTPQSQLD</sequence>
<dbReference type="OrthoDB" id="278280at2"/>
<evidence type="ECO:0000313" key="4">
    <source>
        <dbReference type="Proteomes" id="UP000011996"/>
    </source>
</evidence>
<feature type="region of interest" description="Disordered" evidence="1">
    <location>
        <begin position="393"/>
        <end position="496"/>
    </location>
</feature>
<keyword evidence="2" id="KW-1133">Transmembrane helix</keyword>
<proteinExistence type="predicted"/>
<feature type="compositionally biased region" description="Acidic residues" evidence="1">
    <location>
        <begin position="266"/>
        <end position="275"/>
    </location>
</feature>
<dbReference type="STRING" id="1263868.RESH_00170"/>
<comment type="caution">
    <text evidence="3">The sequence shown here is derived from an EMBL/GenBank/DDBJ whole genome shotgun (WGS) entry which is preliminary data.</text>
</comment>
<dbReference type="PATRIC" id="fig|1263868.3.peg.189"/>
<dbReference type="InterPro" id="IPR015919">
    <property type="entry name" value="Cadherin-like_sf"/>
</dbReference>
<dbReference type="RefSeq" id="WP_008662956.1">
    <property type="nucleotide sequence ID" value="NZ_ANOF01000006.1"/>
</dbReference>
<feature type="compositionally biased region" description="Low complexity" evidence="1">
    <location>
        <begin position="472"/>
        <end position="496"/>
    </location>
</feature>
<dbReference type="Gene3D" id="2.60.40.10">
    <property type="entry name" value="Immunoglobulins"/>
    <property type="match status" value="1"/>
</dbReference>
<dbReference type="GO" id="GO:0016020">
    <property type="term" value="C:membrane"/>
    <property type="evidence" value="ECO:0007669"/>
    <property type="project" value="InterPro"/>
</dbReference>
<keyword evidence="2" id="KW-0812">Transmembrane</keyword>
<keyword evidence="2" id="KW-0472">Membrane</keyword>
<accession>M5SC90</accession>
<feature type="region of interest" description="Disordered" evidence="1">
    <location>
        <begin position="255"/>
        <end position="285"/>
    </location>
</feature>
<evidence type="ECO:0008006" key="5">
    <source>
        <dbReference type="Google" id="ProtNLM"/>
    </source>
</evidence>
<dbReference type="InterPro" id="IPR013783">
    <property type="entry name" value="Ig-like_fold"/>
</dbReference>
<evidence type="ECO:0000256" key="1">
    <source>
        <dbReference type="SAM" id="MobiDB-lite"/>
    </source>
</evidence>
<feature type="transmembrane region" description="Helical" evidence="2">
    <location>
        <begin position="7"/>
        <end position="25"/>
    </location>
</feature>
<protein>
    <recommendedName>
        <fullName evidence="5">Cadherin domain-containing protein</fullName>
    </recommendedName>
</protein>
<evidence type="ECO:0000256" key="2">
    <source>
        <dbReference type="SAM" id="Phobius"/>
    </source>
</evidence>
<reference evidence="3 4" key="1">
    <citation type="journal article" date="2013" name="Mar. Genomics">
        <title>Expression of sulfatases in Rhodopirellula baltica and the diversity of sulfatases in the genus Rhodopirellula.</title>
        <authorList>
            <person name="Wegner C.E."/>
            <person name="Richter-Heitmann T."/>
            <person name="Klindworth A."/>
            <person name="Klockow C."/>
            <person name="Richter M."/>
            <person name="Achstetter T."/>
            <person name="Glockner F.O."/>
            <person name="Harder J."/>
        </authorList>
    </citation>
    <scope>NUCLEOTIDE SEQUENCE [LARGE SCALE GENOMIC DNA]</scope>
    <source>
        <strain evidence="3 4">SH398</strain>
    </source>
</reference>
<gene>
    <name evidence="3" type="ORF">RESH_00170</name>
</gene>
<dbReference type="EMBL" id="ANOF01000006">
    <property type="protein sequence ID" value="EMI29268.1"/>
    <property type="molecule type" value="Genomic_DNA"/>
</dbReference>
<dbReference type="SUPFAM" id="SSF49313">
    <property type="entry name" value="Cadherin-like"/>
    <property type="match status" value="1"/>
</dbReference>
<dbReference type="AlphaFoldDB" id="M5SC90"/>
<name>M5SC90_9BACT</name>
<dbReference type="GO" id="GO:0005509">
    <property type="term" value="F:calcium ion binding"/>
    <property type="evidence" value="ECO:0007669"/>
    <property type="project" value="InterPro"/>
</dbReference>
<dbReference type="Proteomes" id="UP000011996">
    <property type="component" value="Unassembled WGS sequence"/>
</dbReference>
<feature type="compositionally biased region" description="Acidic residues" evidence="1">
    <location>
        <begin position="416"/>
        <end position="443"/>
    </location>
</feature>
<evidence type="ECO:0000313" key="3">
    <source>
        <dbReference type="EMBL" id="EMI29268.1"/>
    </source>
</evidence>
<organism evidence="3 4">
    <name type="scientific">Rhodopirellula europaea SH398</name>
    <dbReference type="NCBI Taxonomy" id="1263868"/>
    <lineage>
        <taxon>Bacteria</taxon>
        <taxon>Pseudomonadati</taxon>
        <taxon>Planctomycetota</taxon>
        <taxon>Planctomycetia</taxon>
        <taxon>Pirellulales</taxon>
        <taxon>Pirellulaceae</taxon>
        <taxon>Rhodopirellula</taxon>
    </lineage>
</organism>